<evidence type="ECO:0000313" key="2">
    <source>
        <dbReference type="Proteomes" id="UP000733744"/>
    </source>
</evidence>
<dbReference type="InterPro" id="IPR018841">
    <property type="entry name" value="DUF2442"/>
</dbReference>
<proteinExistence type="predicted"/>
<dbReference type="InterPro" id="IPR036782">
    <property type="entry name" value="NE0471-like_N"/>
</dbReference>
<dbReference type="RefSeq" id="WP_127030592.1">
    <property type="nucleotide sequence ID" value="NZ_RYFG02000019.1"/>
</dbReference>
<reference evidence="1 2" key="1">
    <citation type="journal article" date="2019" name="Antonie Van Leeuwenhoek">
        <title>Description of 'Ca. Methylobacter oryzae' KRF1, a novel species from the environmentally important Methylobacter clade 2.</title>
        <authorList>
            <person name="Khatri K."/>
            <person name="Mohite J.A."/>
            <person name="Pandit P.S."/>
            <person name="Bahulikar R."/>
            <person name="Rahalkar M.C."/>
        </authorList>
    </citation>
    <scope>NUCLEOTIDE SEQUENCE [LARGE SCALE GENOMIC DNA]</scope>
    <source>
        <strain evidence="1 2">KRF1</strain>
    </source>
</reference>
<dbReference type="Proteomes" id="UP000733744">
    <property type="component" value="Unassembled WGS sequence"/>
</dbReference>
<dbReference type="Pfam" id="PF10387">
    <property type="entry name" value="DUF2442"/>
    <property type="match status" value="1"/>
</dbReference>
<comment type="caution">
    <text evidence="1">The sequence shown here is derived from an EMBL/GenBank/DDBJ whole genome shotgun (WGS) entry which is preliminary data.</text>
</comment>
<dbReference type="EMBL" id="RYFG02000019">
    <property type="protein sequence ID" value="TRX01600.1"/>
    <property type="molecule type" value="Genomic_DNA"/>
</dbReference>
<sequence length="84" mass="9881">MIKILHATLITPYEIQLDFSDETRGIWNAETLLKERKGTLLEPLRDADYFQRFFIDAGALCWPNGLEFSPERLYEQCIFIREVA</sequence>
<dbReference type="Gene3D" id="3.30.2020.10">
    <property type="entry name" value="NE0471-like N-terminal domain"/>
    <property type="match status" value="1"/>
</dbReference>
<keyword evidence="2" id="KW-1185">Reference proteome</keyword>
<organism evidence="1 2">
    <name type="scientific">Candidatus Methylobacter oryzae</name>
    <dbReference type="NCBI Taxonomy" id="2497749"/>
    <lineage>
        <taxon>Bacteria</taxon>
        <taxon>Pseudomonadati</taxon>
        <taxon>Pseudomonadota</taxon>
        <taxon>Gammaproteobacteria</taxon>
        <taxon>Methylococcales</taxon>
        <taxon>Methylococcaceae</taxon>
        <taxon>Methylobacter</taxon>
    </lineage>
</organism>
<accession>A0ABY3CEI6</accession>
<dbReference type="SUPFAM" id="SSF143880">
    <property type="entry name" value="NE0471 N-terminal domain-like"/>
    <property type="match status" value="1"/>
</dbReference>
<name>A0ABY3CEI6_9GAMM</name>
<protein>
    <submittedName>
        <fullName evidence="1">DUF2442 domain-containing protein</fullName>
    </submittedName>
</protein>
<gene>
    <name evidence="1" type="ORF">EKO24_003475</name>
</gene>
<evidence type="ECO:0000313" key="1">
    <source>
        <dbReference type="EMBL" id="TRX01600.1"/>
    </source>
</evidence>